<sequence>MPIQICVTCGTSFPEQPAPPARCPICDEERQYVPASGQSWTTPQALAAGHANAWRQMEPDLFEIETQPRFGIGQRAFLLRTPHGNILWDCLALLDEATVALVRALGGLSGIAISHPHYYTTMPDWAAAFDAPVYLQARDRAWVMRPDDRVVFWDEDERSLGPGLTLLRLGGHFPGGTVLHWRDGAEGRGALLTGDIVQVGADRRTVSFLWSYPNWLPLSGGTVARIASRLDGRAFERLYGAFGLHIGDGARAVVSRSAARYRALLAQDQP</sequence>
<proteinExistence type="predicted"/>
<dbReference type="Pfam" id="PF00753">
    <property type="entry name" value="Lactamase_B"/>
    <property type="match status" value="1"/>
</dbReference>
<evidence type="ECO:0000259" key="1">
    <source>
        <dbReference type="SMART" id="SM00849"/>
    </source>
</evidence>
<dbReference type="RefSeq" id="WP_009864020.1">
    <property type="nucleotide sequence ID" value="NZ_JBHSTT010000009.1"/>
</dbReference>
<dbReference type="PANTHER" id="PTHR36839">
    <property type="entry name" value="METALLO-BETA-LACTAMASE FAMILY PROTEIN (AFU_ORTHOLOGUE AFUA_5G12770)"/>
    <property type="match status" value="1"/>
</dbReference>
<dbReference type="SMART" id="SM00849">
    <property type="entry name" value="Lactamase_B"/>
    <property type="match status" value="1"/>
</dbReference>
<feature type="domain" description="Metallo-beta-lactamase" evidence="1">
    <location>
        <begin position="73"/>
        <end position="245"/>
    </location>
</feature>
<keyword evidence="3" id="KW-1185">Reference proteome</keyword>
<evidence type="ECO:0000313" key="2">
    <source>
        <dbReference type="EMBL" id="MFC6388312.1"/>
    </source>
</evidence>
<protein>
    <submittedName>
        <fullName evidence="2">MBL fold metallo-hydrolase</fullName>
    </submittedName>
</protein>
<comment type="caution">
    <text evidence="2">The sequence shown here is derived from an EMBL/GenBank/DDBJ whole genome shotgun (WGS) entry which is preliminary data.</text>
</comment>
<dbReference type="InterPro" id="IPR036866">
    <property type="entry name" value="RibonucZ/Hydroxyglut_hydro"/>
</dbReference>
<gene>
    <name evidence="2" type="ORF">ACFQDP_02915</name>
</gene>
<dbReference type="Gene3D" id="3.60.15.10">
    <property type="entry name" value="Ribonuclease Z/Hydroxyacylglutathione hydrolase-like"/>
    <property type="match status" value="1"/>
</dbReference>
<dbReference type="InterPro" id="IPR001279">
    <property type="entry name" value="Metallo-B-lactamas"/>
</dbReference>
<accession>A0ABW1WID6</accession>
<organism evidence="2 3">
    <name type="scientific">Methylorubrum zatmanii</name>
    <dbReference type="NCBI Taxonomy" id="29429"/>
    <lineage>
        <taxon>Bacteria</taxon>
        <taxon>Pseudomonadati</taxon>
        <taxon>Pseudomonadota</taxon>
        <taxon>Alphaproteobacteria</taxon>
        <taxon>Hyphomicrobiales</taxon>
        <taxon>Methylobacteriaceae</taxon>
        <taxon>Methylorubrum</taxon>
    </lineage>
</organism>
<dbReference type="PANTHER" id="PTHR36839:SF1">
    <property type="entry name" value="METALLO-BETA-LACTAMASE FAMILY PROTEIN (AFU_ORTHOLOGUE AFUA_5G12770)"/>
    <property type="match status" value="1"/>
</dbReference>
<dbReference type="Proteomes" id="UP001596237">
    <property type="component" value="Unassembled WGS sequence"/>
</dbReference>
<dbReference type="EMBL" id="JBHSTT010000009">
    <property type="protein sequence ID" value="MFC6388312.1"/>
    <property type="molecule type" value="Genomic_DNA"/>
</dbReference>
<dbReference type="SUPFAM" id="SSF56281">
    <property type="entry name" value="Metallo-hydrolase/oxidoreductase"/>
    <property type="match status" value="1"/>
</dbReference>
<evidence type="ECO:0000313" key="3">
    <source>
        <dbReference type="Proteomes" id="UP001596237"/>
    </source>
</evidence>
<reference evidence="3" key="1">
    <citation type="journal article" date="2019" name="Int. J. Syst. Evol. Microbiol.">
        <title>The Global Catalogue of Microorganisms (GCM) 10K type strain sequencing project: providing services to taxonomists for standard genome sequencing and annotation.</title>
        <authorList>
            <consortium name="The Broad Institute Genomics Platform"/>
            <consortium name="The Broad Institute Genome Sequencing Center for Infectious Disease"/>
            <person name="Wu L."/>
            <person name="Ma J."/>
        </authorList>
    </citation>
    <scope>NUCLEOTIDE SEQUENCE [LARGE SCALE GENOMIC DNA]</scope>
    <source>
        <strain evidence="3">CCUG 36916</strain>
    </source>
</reference>
<name>A0ABW1WID6_9HYPH</name>